<evidence type="ECO:0000256" key="1">
    <source>
        <dbReference type="ARBA" id="ARBA00023015"/>
    </source>
</evidence>
<dbReference type="GO" id="GO:0003700">
    <property type="term" value="F:DNA-binding transcription factor activity"/>
    <property type="evidence" value="ECO:0007669"/>
    <property type="project" value="InterPro"/>
</dbReference>
<dbReference type="Proteomes" id="UP000250003">
    <property type="component" value="Chromosome"/>
</dbReference>
<dbReference type="PANTHER" id="PTHR43280:SF28">
    <property type="entry name" value="HTH-TYPE TRANSCRIPTIONAL ACTIVATOR RHAS"/>
    <property type="match status" value="1"/>
</dbReference>
<dbReference type="OrthoDB" id="184994at2"/>
<keyword evidence="1" id="KW-0805">Transcription regulation</keyword>
<dbReference type="PROSITE" id="PS01124">
    <property type="entry name" value="HTH_ARAC_FAMILY_2"/>
    <property type="match status" value="1"/>
</dbReference>
<evidence type="ECO:0000256" key="3">
    <source>
        <dbReference type="ARBA" id="ARBA00023163"/>
    </source>
</evidence>
<dbReference type="Pfam" id="PF12833">
    <property type="entry name" value="HTH_18"/>
    <property type="match status" value="1"/>
</dbReference>
<dbReference type="RefSeq" id="WP_111920660.1">
    <property type="nucleotide sequence ID" value="NZ_CAUWHR010000006.1"/>
</dbReference>
<evidence type="ECO:0000313" key="5">
    <source>
        <dbReference type="EMBL" id="AWY99216.1"/>
    </source>
</evidence>
<keyword evidence="6" id="KW-1185">Reference proteome</keyword>
<organism evidence="5 6">
    <name type="scientific">Blautia argi</name>
    <dbReference type="NCBI Taxonomy" id="1912897"/>
    <lineage>
        <taxon>Bacteria</taxon>
        <taxon>Bacillati</taxon>
        <taxon>Bacillota</taxon>
        <taxon>Clostridia</taxon>
        <taxon>Lachnospirales</taxon>
        <taxon>Lachnospiraceae</taxon>
        <taxon>Blautia</taxon>
    </lineage>
</organism>
<proteinExistence type="predicted"/>
<dbReference type="Gene3D" id="1.10.10.60">
    <property type="entry name" value="Homeodomain-like"/>
    <property type="match status" value="2"/>
</dbReference>
<reference evidence="6" key="1">
    <citation type="submission" date="2018-06" db="EMBL/GenBank/DDBJ databases">
        <title>Description of Blautia argi sp. nov., a new anaerobic isolated from dog feces.</title>
        <authorList>
            <person name="Chang Y.-H."/>
            <person name="Paek J."/>
            <person name="Shin Y."/>
        </authorList>
    </citation>
    <scope>NUCLEOTIDE SEQUENCE [LARGE SCALE GENOMIC DNA]</scope>
    <source>
        <strain evidence="6">KCTC 15426</strain>
    </source>
</reference>
<keyword evidence="2" id="KW-0238">DNA-binding</keyword>
<protein>
    <recommendedName>
        <fullName evidence="4">HTH araC/xylS-type domain-containing protein</fullName>
    </recommendedName>
</protein>
<dbReference type="EMBL" id="CP030280">
    <property type="protein sequence ID" value="AWY99216.1"/>
    <property type="molecule type" value="Genomic_DNA"/>
</dbReference>
<dbReference type="KEGG" id="blau:DQQ01_15025"/>
<evidence type="ECO:0000256" key="2">
    <source>
        <dbReference type="ARBA" id="ARBA00023125"/>
    </source>
</evidence>
<feature type="domain" description="HTH araC/xylS-type" evidence="4">
    <location>
        <begin position="149"/>
        <end position="247"/>
    </location>
</feature>
<dbReference type="SMART" id="SM00342">
    <property type="entry name" value="HTH_ARAC"/>
    <property type="match status" value="1"/>
</dbReference>
<evidence type="ECO:0000313" key="6">
    <source>
        <dbReference type="Proteomes" id="UP000250003"/>
    </source>
</evidence>
<dbReference type="AlphaFoldDB" id="A0A2Z4UE46"/>
<dbReference type="PANTHER" id="PTHR43280">
    <property type="entry name" value="ARAC-FAMILY TRANSCRIPTIONAL REGULATOR"/>
    <property type="match status" value="1"/>
</dbReference>
<sequence length="254" mass="29183">MEIYNTDSFDFLDKKTRKILLESREAFIPHTPYLYEKKMLEAVRMGDVHLAVERLHLMEHTGKAGTLSKNPLRQAQILMISFITQITRAAMDAGVPENLAYAMSDSYIQTSESCTCVEQIHKLQNRAVRDFSNAVKHQKLSPPYSRAVRKAINYIQSHLQEKITLKDLAAASELSVCRFSHLFREETGRSPMVYVQQEKIDTAKSMLLYNDYSVSEISTILCFSSESHFIKSFKQQNGTTPGKFRRKTTHSYNE</sequence>
<dbReference type="GO" id="GO:0043565">
    <property type="term" value="F:sequence-specific DNA binding"/>
    <property type="evidence" value="ECO:0007669"/>
    <property type="project" value="InterPro"/>
</dbReference>
<dbReference type="InterPro" id="IPR018060">
    <property type="entry name" value="HTH_AraC"/>
</dbReference>
<evidence type="ECO:0000259" key="4">
    <source>
        <dbReference type="PROSITE" id="PS01124"/>
    </source>
</evidence>
<dbReference type="SUPFAM" id="SSF46689">
    <property type="entry name" value="Homeodomain-like"/>
    <property type="match status" value="2"/>
</dbReference>
<gene>
    <name evidence="5" type="ORF">DQQ01_15025</name>
</gene>
<dbReference type="InterPro" id="IPR009057">
    <property type="entry name" value="Homeodomain-like_sf"/>
</dbReference>
<keyword evidence="3" id="KW-0804">Transcription</keyword>
<name>A0A2Z4UE46_9FIRM</name>
<accession>A0A2Z4UE46</accession>